<dbReference type="InterPro" id="IPR051513">
    <property type="entry name" value="Tectonin_beta-prop"/>
</dbReference>
<reference evidence="2" key="1">
    <citation type="submission" date="2020-12" db="EMBL/GenBank/DDBJ databases">
        <title>Metabolic potential, ecology and presence of endohyphal bacteria is reflected in genomic diversity of Mucoromycotina.</title>
        <authorList>
            <person name="Muszewska A."/>
            <person name="Okrasinska A."/>
            <person name="Steczkiewicz K."/>
            <person name="Drgas O."/>
            <person name="Orlowska M."/>
            <person name="Perlinska-Lenart U."/>
            <person name="Aleksandrzak-Piekarczyk T."/>
            <person name="Szatraj K."/>
            <person name="Zielenkiewicz U."/>
            <person name="Pilsyk S."/>
            <person name="Malc E."/>
            <person name="Mieczkowski P."/>
            <person name="Kruszewska J.S."/>
            <person name="Biernat P."/>
            <person name="Pawlowska J."/>
        </authorList>
    </citation>
    <scope>NUCLEOTIDE SEQUENCE</scope>
    <source>
        <strain evidence="2">CBS 226.32</strain>
    </source>
</reference>
<dbReference type="EMBL" id="JAEPRC010000542">
    <property type="protein sequence ID" value="KAG2195107.1"/>
    <property type="molecule type" value="Genomic_DNA"/>
</dbReference>
<evidence type="ECO:0000313" key="2">
    <source>
        <dbReference type="EMBL" id="KAG2195107.1"/>
    </source>
</evidence>
<evidence type="ECO:0000313" key="3">
    <source>
        <dbReference type="Proteomes" id="UP000650833"/>
    </source>
</evidence>
<dbReference type="PANTHER" id="PTHR23250">
    <property type="entry name" value="DYSFERLIN-RELATED"/>
    <property type="match status" value="1"/>
</dbReference>
<dbReference type="SMART" id="SM00694">
    <property type="entry name" value="DysFC"/>
    <property type="match status" value="1"/>
</dbReference>
<dbReference type="GO" id="GO:0007031">
    <property type="term" value="P:peroxisome organization"/>
    <property type="evidence" value="ECO:0007669"/>
    <property type="project" value="UniProtKB-ARBA"/>
</dbReference>
<dbReference type="GO" id="GO:0005778">
    <property type="term" value="C:peroxisomal membrane"/>
    <property type="evidence" value="ECO:0007669"/>
    <property type="project" value="UniProtKB-ARBA"/>
</dbReference>
<gene>
    <name evidence="2" type="ORF">INT46_004903</name>
</gene>
<dbReference type="PANTHER" id="PTHR23250:SF1">
    <property type="entry name" value="TECTONIN BETA-PROPELLER REPEAT-CONTAINING PROTEIN 1"/>
    <property type="match status" value="1"/>
</dbReference>
<dbReference type="InterPro" id="IPR010482">
    <property type="entry name" value="TECPR1-like_DysF"/>
</dbReference>
<evidence type="ECO:0000259" key="1">
    <source>
        <dbReference type="SMART" id="SM00694"/>
    </source>
</evidence>
<protein>
    <recommendedName>
        <fullName evidence="1">Peroxin/Ferlin domain-containing protein</fullName>
    </recommendedName>
</protein>
<dbReference type="OrthoDB" id="72441at2759"/>
<feature type="domain" description="Peroxin/Ferlin" evidence="1">
    <location>
        <begin position="124"/>
        <end position="159"/>
    </location>
</feature>
<dbReference type="InterPro" id="IPR006614">
    <property type="entry name" value="Peroxin/Ferlin"/>
</dbReference>
<name>A0A8H7QLY1_9FUNG</name>
<dbReference type="Pfam" id="PF06398">
    <property type="entry name" value="Pex24p"/>
    <property type="match status" value="1"/>
</dbReference>
<keyword evidence="3" id="KW-1185">Reference proteome</keyword>
<dbReference type="Proteomes" id="UP000650833">
    <property type="component" value="Unassembled WGS sequence"/>
</dbReference>
<dbReference type="AlphaFoldDB" id="A0A8H7QLY1"/>
<proteinExistence type="predicted"/>
<sequence length="301" mass="36002">MTLEQDYDKHQRPFRIRKSLRELVHKPRTSKTSNNSTISLPPLPFHDHKCEEYAYDVLFECQRGSLAVGYSSKSLLQFDPNPWCDADMRFTPMNIENYQLPDPTWQWVSKDWMIDMTEDVDEAGWQYALKFHGAVWHGNYKHFRSFVRRRRWIRLRHRPLKNQQQQQKQKQKEEHLLLDLNYSTQSSSTSTNEPYKDKDIMEKLQTCRLDRERLSVLNAAIKATLPGLEDQLLEKAIDYMDLLDYDDSKHKFLSQLLRKKYDLNQKTIHLTEQEKKAVRSLRFYYDIQTILNDIDPDVVSL</sequence>
<organism evidence="2 3">
    <name type="scientific">Mucor plumbeus</name>
    <dbReference type="NCBI Taxonomy" id="97098"/>
    <lineage>
        <taxon>Eukaryota</taxon>
        <taxon>Fungi</taxon>
        <taxon>Fungi incertae sedis</taxon>
        <taxon>Mucoromycota</taxon>
        <taxon>Mucoromycotina</taxon>
        <taxon>Mucoromycetes</taxon>
        <taxon>Mucorales</taxon>
        <taxon>Mucorineae</taxon>
        <taxon>Mucoraceae</taxon>
        <taxon>Mucor</taxon>
    </lineage>
</organism>
<comment type="caution">
    <text evidence="2">The sequence shown here is derived from an EMBL/GenBank/DDBJ whole genome shotgun (WGS) entry which is preliminary data.</text>
</comment>
<accession>A0A8H7QLY1</accession>